<evidence type="ECO:0000313" key="4">
    <source>
        <dbReference type="Proteomes" id="UP000295277"/>
    </source>
</evidence>
<dbReference type="NCBIfam" id="TIGR02593">
    <property type="entry name" value="CRISPR_cas5"/>
    <property type="match status" value="1"/>
</dbReference>
<gene>
    <name evidence="3" type="ORF">EV216_104108</name>
</gene>
<dbReference type="Proteomes" id="UP000295277">
    <property type="component" value="Unassembled WGS sequence"/>
</dbReference>
<name>A0A4R1YZF6_9RHOB</name>
<dbReference type="OrthoDB" id="5704083at2"/>
<dbReference type="CDD" id="cd09645">
    <property type="entry name" value="Cas5_I-E"/>
    <property type="match status" value="1"/>
</dbReference>
<dbReference type="InterPro" id="IPR013422">
    <property type="entry name" value="CRISPR-assoc_prot_Cas5_N"/>
</dbReference>
<comment type="caution">
    <text evidence="3">The sequence shown here is derived from an EMBL/GenBank/DDBJ whole genome shotgun (WGS) entry which is preliminary data.</text>
</comment>
<dbReference type="InterPro" id="IPR021124">
    <property type="entry name" value="CRISPR-assoc_prot_Cas5"/>
</dbReference>
<dbReference type="NCBIfam" id="TIGR01868">
    <property type="entry name" value="casD_Cas5e"/>
    <property type="match status" value="1"/>
</dbReference>
<dbReference type="GO" id="GO:0043571">
    <property type="term" value="P:maintenance of CRISPR repeat elements"/>
    <property type="evidence" value="ECO:0007669"/>
    <property type="project" value="InterPro"/>
</dbReference>
<dbReference type="Gene3D" id="3.30.70.2660">
    <property type="match status" value="1"/>
</dbReference>
<sequence length="244" mass="26833">MTHRWLHLRLSAPLMAFGGVAIDHVGHTRDFPSASMLTGLLANALGWRREEAERHQALQDRLVFAALIARQGRVLTDGQNARLYEAEPGWTTSGVPETRNSGPSYSNPPVRNQVGNQAGRKWMTHRRRRDYLVDHDCRVVLRLEPGEGPELDALARALERPARPLFIGRKPCLPAAPLLQGWLNASTARAAIETLGLAGRALWPSTDGEADGTVRDLQDLRNWRSGLHGGSRRVIEAEIAGGAS</sequence>
<dbReference type="AlphaFoldDB" id="A0A4R1YZF6"/>
<dbReference type="RefSeq" id="WP_132693761.1">
    <property type="nucleotide sequence ID" value="NZ_SLVM01000004.1"/>
</dbReference>
<feature type="region of interest" description="Disordered" evidence="2">
    <location>
        <begin position="87"/>
        <end position="115"/>
    </location>
</feature>
<dbReference type="InterPro" id="IPR010147">
    <property type="entry name" value="CRISPR-assoc_prot_CasD"/>
</dbReference>
<dbReference type="EMBL" id="SLVM01000004">
    <property type="protein sequence ID" value="TCM86557.1"/>
    <property type="molecule type" value="Genomic_DNA"/>
</dbReference>
<dbReference type="GO" id="GO:0003723">
    <property type="term" value="F:RNA binding"/>
    <property type="evidence" value="ECO:0007669"/>
    <property type="project" value="InterPro"/>
</dbReference>
<dbReference type="Pfam" id="PF09704">
    <property type="entry name" value="Cas_Cas5d"/>
    <property type="match status" value="1"/>
</dbReference>
<evidence type="ECO:0000256" key="2">
    <source>
        <dbReference type="SAM" id="MobiDB-lite"/>
    </source>
</evidence>
<evidence type="ECO:0000256" key="1">
    <source>
        <dbReference type="ARBA" id="ARBA00023118"/>
    </source>
</evidence>
<feature type="compositionally biased region" description="Polar residues" evidence="2">
    <location>
        <begin position="90"/>
        <end position="115"/>
    </location>
</feature>
<dbReference type="GO" id="GO:0051607">
    <property type="term" value="P:defense response to virus"/>
    <property type="evidence" value="ECO:0007669"/>
    <property type="project" value="UniProtKB-KW"/>
</dbReference>
<accession>A0A4R1YZF6</accession>
<protein>
    <submittedName>
        <fullName evidence="3">CRISPR-associated Cas5e family protein</fullName>
    </submittedName>
</protein>
<keyword evidence="4" id="KW-1185">Reference proteome</keyword>
<proteinExistence type="predicted"/>
<reference evidence="3 4" key="1">
    <citation type="submission" date="2019-03" db="EMBL/GenBank/DDBJ databases">
        <title>Genomic Encyclopedia of Type Strains, Phase IV (KMG-IV): sequencing the most valuable type-strain genomes for metagenomic binning, comparative biology and taxonomic classification.</title>
        <authorList>
            <person name="Goeker M."/>
        </authorList>
    </citation>
    <scope>NUCLEOTIDE SEQUENCE [LARGE SCALE GENOMIC DNA]</scope>
    <source>
        <strain evidence="3 4">DSM 21153</strain>
    </source>
</reference>
<evidence type="ECO:0000313" key="3">
    <source>
        <dbReference type="EMBL" id="TCM86557.1"/>
    </source>
</evidence>
<keyword evidence="1" id="KW-0051">Antiviral defense</keyword>
<organism evidence="3 4">
    <name type="scientific">Rhodovulum steppense</name>
    <dbReference type="NCBI Taxonomy" id="540251"/>
    <lineage>
        <taxon>Bacteria</taxon>
        <taxon>Pseudomonadati</taxon>
        <taxon>Pseudomonadota</taxon>
        <taxon>Alphaproteobacteria</taxon>
        <taxon>Rhodobacterales</taxon>
        <taxon>Paracoccaceae</taxon>
        <taxon>Rhodovulum</taxon>
    </lineage>
</organism>